<dbReference type="InterPro" id="IPR039422">
    <property type="entry name" value="MarR/SlyA-like"/>
</dbReference>
<dbReference type="Pfam" id="PF01047">
    <property type="entry name" value="MarR"/>
    <property type="match status" value="1"/>
</dbReference>
<reference evidence="3" key="1">
    <citation type="journal article" date="2019" name="Int. J. Syst. Evol. Microbiol.">
        <title>The Global Catalogue of Microorganisms (GCM) 10K type strain sequencing project: providing services to taxonomists for standard genome sequencing and annotation.</title>
        <authorList>
            <consortium name="The Broad Institute Genomics Platform"/>
            <consortium name="The Broad Institute Genome Sequencing Center for Infectious Disease"/>
            <person name="Wu L."/>
            <person name="Ma J."/>
        </authorList>
    </citation>
    <scope>NUCLEOTIDE SEQUENCE [LARGE SCALE GENOMIC DNA]</scope>
    <source>
        <strain evidence="3">ICMP 6774ER</strain>
    </source>
</reference>
<name>A0ABW4SM81_9ACTN</name>
<gene>
    <name evidence="2" type="ORF">ACFSKW_04285</name>
</gene>
<feature type="domain" description="HTH marR-type" evidence="1">
    <location>
        <begin position="1"/>
        <end position="135"/>
    </location>
</feature>
<organism evidence="2 3">
    <name type="scientific">Nonomuraea mangrovi</name>
    <dbReference type="NCBI Taxonomy" id="2316207"/>
    <lineage>
        <taxon>Bacteria</taxon>
        <taxon>Bacillati</taxon>
        <taxon>Actinomycetota</taxon>
        <taxon>Actinomycetes</taxon>
        <taxon>Streptosporangiales</taxon>
        <taxon>Streptosporangiaceae</taxon>
        <taxon>Nonomuraea</taxon>
    </lineage>
</organism>
<dbReference type="InterPro" id="IPR036388">
    <property type="entry name" value="WH-like_DNA-bd_sf"/>
</dbReference>
<dbReference type="SMART" id="SM00347">
    <property type="entry name" value="HTH_MARR"/>
    <property type="match status" value="1"/>
</dbReference>
<dbReference type="SUPFAM" id="SSF46785">
    <property type="entry name" value="Winged helix' DNA-binding domain"/>
    <property type="match status" value="1"/>
</dbReference>
<proteinExistence type="predicted"/>
<dbReference type="PRINTS" id="PR00598">
    <property type="entry name" value="HTHMARR"/>
</dbReference>
<comment type="caution">
    <text evidence="2">The sequence shown here is derived from an EMBL/GenBank/DDBJ whole genome shotgun (WGS) entry which is preliminary data.</text>
</comment>
<dbReference type="Proteomes" id="UP001597368">
    <property type="component" value="Unassembled WGS sequence"/>
</dbReference>
<dbReference type="RefSeq" id="WP_379569334.1">
    <property type="nucleotide sequence ID" value="NZ_JBHUFV010000005.1"/>
</dbReference>
<dbReference type="EMBL" id="JBHUFV010000005">
    <property type="protein sequence ID" value="MFD1930693.1"/>
    <property type="molecule type" value="Genomic_DNA"/>
</dbReference>
<evidence type="ECO:0000259" key="1">
    <source>
        <dbReference type="PROSITE" id="PS50995"/>
    </source>
</evidence>
<keyword evidence="3" id="KW-1185">Reference proteome</keyword>
<dbReference type="Gene3D" id="1.10.10.10">
    <property type="entry name" value="Winged helix-like DNA-binding domain superfamily/Winged helix DNA-binding domain"/>
    <property type="match status" value="1"/>
</dbReference>
<sequence>MSREMIGPEMQAFQAAVDDFDTAAARVLGINRTDTRCLEILLQHGEITPGILGPALGLTTGSVTAMLDRLEKLDYLTRSPDPQDRRKVVVRPTEKIVSKAQELYGPFIVEGEAILSQYTDEQVDAITRFLRESRELYERQIKRAREWPAAR</sequence>
<dbReference type="PROSITE" id="PS50995">
    <property type="entry name" value="HTH_MARR_2"/>
    <property type="match status" value="1"/>
</dbReference>
<dbReference type="InterPro" id="IPR036390">
    <property type="entry name" value="WH_DNA-bd_sf"/>
</dbReference>
<dbReference type="PANTHER" id="PTHR33164:SF106">
    <property type="entry name" value="TRANSCRIPTIONAL REGULATORY PROTEIN"/>
    <property type="match status" value="1"/>
</dbReference>
<protein>
    <submittedName>
        <fullName evidence="2">MarR family winged helix-turn-helix transcriptional regulator</fullName>
    </submittedName>
</protein>
<evidence type="ECO:0000313" key="3">
    <source>
        <dbReference type="Proteomes" id="UP001597368"/>
    </source>
</evidence>
<dbReference type="InterPro" id="IPR000835">
    <property type="entry name" value="HTH_MarR-typ"/>
</dbReference>
<dbReference type="PANTHER" id="PTHR33164">
    <property type="entry name" value="TRANSCRIPTIONAL REGULATOR, MARR FAMILY"/>
    <property type="match status" value="1"/>
</dbReference>
<accession>A0ABW4SM81</accession>
<evidence type="ECO:0000313" key="2">
    <source>
        <dbReference type="EMBL" id="MFD1930693.1"/>
    </source>
</evidence>